<keyword evidence="2" id="KW-0812">Transmembrane</keyword>
<reference evidence="3 4" key="1">
    <citation type="submission" date="2018-08" db="EMBL/GenBank/DDBJ databases">
        <title>A genome reference for cultivated species of the human gut microbiota.</title>
        <authorList>
            <person name="Zou Y."/>
            <person name="Xue W."/>
            <person name="Luo G."/>
        </authorList>
    </citation>
    <scope>NUCLEOTIDE SEQUENCE [LARGE SCALE GENOMIC DNA]</scope>
    <source>
        <strain evidence="3 4">AM18-2AC</strain>
    </source>
</reference>
<feature type="transmembrane region" description="Helical" evidence="2">
    <location>
        <begin position="70"/>
        <end position="90"/>
    </location>
</feature>
<protein>
    <submittedName>
        <fullName evidence="3">Uncharacterized protein</fullName>
    </submittedName>
</protein>
<evidence type="ECO:0000313" key="3">
    <source>
        <dbReference type="EMBL" id="RHH18416.1"/>
    </source>
</evidence>
<keyword evidence="2" id="KW-0472">Membrane</keyword>
<keyword evidence="2" id="KW-1133">Transmembrane helix</keyword>
<keyword evidence="1" id="KW-0175">Coiled coil</keyword>
<dbReference type="AlphaFoldDB" id="A0A414W1A8"/>
<accession>A0A414W1A8</accession>
<proteinExistence type="predicted"/>
<dbReference type="RefSeq" id="WP_118034790.1">
    <property type="nucleotide sequence ID" value="NZ_QRJH01000004.1"/>
</dbReference>
<feature type="transmembrane region" description="Helical" evidence="2">
    <location>
        <begin position="12"/>
        <end position="31"/>
    </location>
</feature>
<comment type="caution">
    <text evidence="3">The sequence shown here is derived from an EMBL/GenBank/DDBJ whole genome shotgun (WGS) entry which is preliminary data.</text>
</comment>
<sequence>MGNMNYDSFYKFLVSLGIILVILPWTVLMFLTTNSFDLQITEVDLAQYTQTAQKVIALRQSLPLLVQEKYTWWIIGGISIFGIFLILYGLRKWYELQKIDDICKKREVEKQREAIEKNTVKMSDEQILQKTNFKDGPRTAAMKGFIIEQKFVDFVKNTKKTYIVKNNIMIGTHEYDVVAFANKTFEKDFVYEVKYLRNNISLHQIERYREQLKKLRTNFSEELNRLPYMTLAIVVPDERYEYTVNIVKQIKKWNNYSIEIMKESDL</sequence>
<feature type="coiled-coil region" evidence="1">
    <location>
        <begin position="198"/>
        <end position="225"/>
    </location>
</feature>
<evidence type="ECO:0000313" key="4">
    <source>
        <dbReference type="Proteomes" id="UP000284024"/>
    </source>
</evidence>
<organism evidence="3 4">
    <name type="scientific">Blautia obeum</name>
    <dbReference type="NCBI Taxonomy" id="40520"/>
    <lineage>
        <taxon>Bacteria</taxon>
        <taxon>Bacillati</taxon>
        <taxon>Bacillota</taxon>
        <taxon>Clostridia</taxon>
        <taxon>Lachnospirales</taxon>
        <taxon>Lachnospiraceae</taxon>
        <taxon>Blautia</taxon>
    </lineage>
</organism>
<dbReference type="Proteomes" id="UP000284024">
    <property type="component" value="Unassembled WGS sequence"/>
</dbReference>
<dbReference type="EMBL" id="QRJH01000004">
    <property type="protein sequence ID" value="RHH18416.1"/>
    <property type="molecule type" value="Genomic_DNA"/>
</dbReference>
<evidence type="ECO:0000256" key="2">
    <source>
        <dbReference type="SAM" id="Phobius"/>
    </source>
</evidence>
<gene>
    <name evidence="3" type="ORF">DW222_08705</name>
</gene>
<evidence type="ECO:0000256" key="1">
    <source>
        <dbReference type="SAM" id="Coils"/>
    </source>
</evidence>
<name>A0A414W1A8_9FIRM</name>